<evidence type="ECO:0000256" key="10">
    <source>
        <dbReference type="RuleBase" id="RU363063"/>
    </source>
</evidence>
<keyword evidence="8 10" id="KW-0333">Golgi apparatus</keyword>
<keyword evidence="7 10" id="KW-1133">Transmembrane helix</keyword>
<dbReference type="EC" id="2.4.1.-" evidence="10"/>
<gene>
    <name evidence="11" type="ORF">ZHD862_LOCUS2899</name>
</gene>
<dbReference type="PANTHER" id="PTHR11214">
    <property type="entry name" value="BETA-1,3-N-ACETYLGLUCOSAMINYLTRANSFERASE"/>
    <property type="match status" value="1"/>
</dbReference>
<comment type="similarity">
    <text evidence="2 10">Belongs to the glycosyltransferase 31 family.</text>
</comment>
<keyword evidence="5 10" id="KW-0812">Transmembrane</keyword>
<dbReference type="AlphaFoldDB" id="A0A813T9L7"/>
<evidence type="ECO:0000256" key="5">
    <source>
        <dbReference type="ARBA" id="ARBA00022692"/>
    </source>
</evidence>
<dbReference type="GO" id="GO:0006493">
    <property type="term" value="P:protein O-linked glycosylation"/>
    <property type="evidence" value="ECO:0007669"/>
    <property type="project" value="TreeGrafter"/>
</dbReference>
<dbReference type="Gene3D" id="3.90.550.50">
    <property type="match status" value="1"/>
</dbReference>
<evidence type="ECO:0000313" key="11">
    <source>
        <dbReference type="EMBL" id="CAF0810809.1"/>
    </source>
</evidence>
<keyword evidence="4" id="KW-0808">Transferase</keyword>
<organism evidence="11 12">
    <name type="scientific">Rotaria sordida</name>
    <dbReference type="NCBI Taxonomy" id="392033"/>
    <lineage>
        <taxon>Eukaryota</taxon>
        <taxon>Metazoa</taxon>
        <taxon>Spiralia</taxon>
        <taxon>Gnathifera</taxon>
        <taxon>Rotifera</taxon>
        <taxon>Eurotatoria</taxon>
        <taxon>Bdelloidea</taxon>
        <taxon>Philodinida</taxon>
        <taxon>Philodinidae</taxon>
        <taxon>Rotaria</taxon>
    </lineage>
</organism>
<evidence type="ECO:0000256" key="8">
    <source>
        <dbReference type="ARBA" id="ARBA00023034"/>
    </source>
</evidence>
<evidence type="ECO:0000256" key="7">
    <source>
        <dbReference type="ARBA" id="ARBA00022989"/>
    </source>
</evidence>
<dbReference type="EMBL" id="CAJNOT010000060">
    <property type="protein sequence ID" value="CAF0810809.1"/>
    <property type="molecule type" value="Genomic_DNA"/>
</dbReference>
<evidence type="ECO:0000256" key="3">
    <source>
        <dbReference type="ARBA" id="ARBA00022676"/>
    </source>
</evidence>
<accession>A0A813T9L7</accession>
<evidence type="ECO:0000313" key="12">
    <source>
        <dbReference type="Proteomes" id="UP000663864"/>
    </source>
</evidence>
<dbReference type="InterPro" id="IPR002659">
    <property type="entry name" value="Glyco_trans_31"/>
</dbReference>
<evidence type="ECO:0000256" key="4">
    <source>
        <dbReference type="ARBA" id="ARBA00022679"/>
    </source>
</evidence>
<reference evidence="11" key="1">
    <citation type="submission" date="2021-02" db="EMBL/GenBank/DDBJ databases">
        <authorList>
            <person name="Nowell W R."/>
        </authorList>
    </citation>
    <scope>NUCLEOTIDE SEQUENCE</scope>
</reference>
<keyword evidence="6 10" id="KW-0735">Signal-anchor</keyword>
<dbReference type="GO" id="GO:0016758">
    <property type="term" value="F:hexosyltransferase activity"/>
    <property type="evidence" value="ECO:0007669"/>
    <property type="project" value="InterPro"/>
</dbReference>
<evidence type="ECO:0000256" key="6">
    <source>
        <dbReference type="ARBA" id="ARBA00022968"/>
    </source>
</evidence>
<keyword evidence="3 10" id="KW-0328">Glycosyltransferase</keyword>
<dbReference type="Proteomes" id="UP000663864">
    <property type="component" value="Unassembled WGS sequence"/>
</dbReference>
<feature type="transmembrane region" description="Helical" evidence="10">
    <location>
        <begin position="43"/>
        <end position="62"/>
    </location>
</feature>
<evidence type="ECO:0000256" key="2">
    <source>
        <dbReference type="ARBA" id="ARBA00008661"/>
    </source>
</evidence>
<dbReference type="PANTHER" id="PTHR11214:SF3">
    <property type="entry name" value="BETA-1,3-GALACTOSYLTRANSFERASE 6"/>
    <property type="match status" value="1"/>
</dbReference>
<dbReference type="GO" id="GO:0000139">
    <property type="term" value="C:Golgi membrane"/>
    <property type="evidence" value="ECO:0007669"/>
    <property type="project" value="UniProtKB-SubCell"/>
</dbReference>
<comment type="subcellular location">
    <subcellularLocation>
        <location evidence="1 10">Golgi apparatus membrane</location>
        <topology evidence="1 10">Single-pass type II membrane protein</topology>
    </subcellularLocation>
</comment>
<sequence length="394" mass="45741">MQNPDLISTNKNNSNSIKDVTTKIYRRSNYLNVQSSKLIVVDYLKLVAIFVLFIASIILYKYEPSPPPTLNEIIVNQTLNNQSQNHETDEVDDNPYGFHPFYKVHKRIQYKNPNINPCNGIDPKKTLLIAILSRASNVHIREAIRSTWGASRTYNGIDIRLTFIVGVDDGMLKQIELEQTIYHDVVQINLPENYPIVSYKELATLCWSKYYCSNIQYVFKADEDIHLNTPLLTRIIAELMRNESLPQIPLMYGWFRHKSRVDRHGRYLITEEEYPGFYYPPYTFGIGYLLTQAGRDNLCTGAQRPHPVTRVGDAYITGILRDHAMVQYARFVDMHYIYSTTFNGLHCHEYFIYDPKLLICMSSLHSGTNDVADEYVLVWSALYKDKDNEHVDQE</sequence>
<keyword evidence="9 10" id="KW-0472">Membrane</keyword>
<dbReference type="Pfam" id="PF01762">
    <property type="entry name" value="Galactosyl_T"/>
    <property type="match status" value="1"/>
</dbReference>
<comment type="caution">
    <text evidence="11">The sequence shown here is derived from an EMBL/GenBank/DDBJ whole genome shotgun (WGS) entry which is preliminary data.</text>
</comment>
<name>A0A813T9L7_9BILA</name>
<proteinExistence type="inferred from homology"/>
<protein>
    <recommendedName>
        <fullName evidence="10">Hexosyltransferase</fullName>
        <ecNumber evidence="10">2.4.1.-</ecNumber>
    </recommendedName>
</protein>
<evidence type="ECO:0000256" key="9">
    <source>
        <dbReference type="ARBA" id="ARBA00023136"/>
    </source>
</evidence>
<evidence type="ECO:0000256" key="1">
    <source>
        <dbReference type="ARBA" id="ARBA00004323"/>
    </source>
</evidence>